<keyword evidence="2" id="KW-1185">Reference proteome</keyword>
<dbReference type="GO" id="GO:0005739">
    <property type="term" value="C:mitochondrion"/>
    <property type="evidence" value="ECO:0007669"/>
    <property type="project" value="InterPro"/>
</dbReference>
<name>A0A6A6P4U5_9PEZI</name>
<dbReference type="AlphaFoldDB" id="A0A6A6P4U5"/>
<reference evidence="1" key="1">
    <citation type="journal article" date="2020" name="Stud. Mycol.">
        <title>101 Dothideomycetes genomes: a test case for predicting lifestyles and emergence of pathogens.</title>
        <authorList>
            <person name="Haridas S."/>
            <person name="Albert R."/>
            <person name="Binder M."/>
            <person name="Bloem J."/>
            <person name="Labutti K."/>
            <person name="Salamov A."/>
            <person name="Andreopoulos B."/>
            <person name="Baker S."/>
            <person name="Barry K."/>
            <person name="Bills G."/>
            <person name="Bluhm B."/>
            <person name="Cannon C."/>
            <person name="Castanera R."/>
            <person name="Culley D."/>
            <person name="Daum C."/>
            <person name="Ezra D."/>
            <person name="Gonzalez J."/>
            <person name="Henrissat B."/>
            <person name="Kuo A."/>
            <person name="Liang C."/>
            <person name="Lipzen A."/>
            <person name="Lutzoni F."/>
            <person name="Magnuson J."/>
            <person name="Mondo S."/>
            <person name="Nolan M."/>
            <person name="Ohm R."/>
            <person name="Pangilinan J."/>
            <person name="Park H.-J."/>
            <person name="Ramirez L."/>
            <person name="Alfaro M."/>
            <person name="Sun H."/>
            <person name="Tritt A."/>
            <person name="Yoshinaga Y."/>
            <person name="Zwiers L.-H."/>
            <person name="Turgeon B."/>
            <person name="Goodwin S."/>
            <person name="Spatafora J."/>
            <person name="Crous P."/>
            <person name="Grigoriev I."/>
        </authorList>
    </citation>
    <scope>NUCLEOTIDE SEQUENCE</scope>
    <source>
        <strain evidence="1">ATCC 16933</strain>
    </source>
</reference>
<evidence type="ECO:0000313" key="2">
    <source>
        <dbReference type="Proteomes" id="UP000799766"/>
    </source>
</evidence>
<dbReference type="PROSITE" id="PS51808">
    <property type="entry name" value="CHCH"/>
    <property type="match status" value="1"/>
</dbReference>
<dbReference type="EMBL" id="MU001677">
    <property type="protein sequence ID" value="KAF2458762.1"/>
    <property type="molecule type" value="Genomic_DNA"/>
</dbReference>
<organism evidence="1 2">
    <name type="scientific">Lineolata rhizophorae</name>
    <dbReference type="NCBI Taxonomy" id="578093"/>
    <lineage>
        <taxon>Eukaryota</taxon>
        <taxon>Fungi</taxon>
        <taxon>Dikarya</taxon>
        <taxon>Ascomycota</taxon>
        <taxon>Pezizomycotina</taxon>
        <taxon>Dothideomycetes</taxon>
        <taxon>Dothideomycetes incertae sedis</taxon>
        <taxon>Lineolatales</taxon>
        <taxon>Lineolataceae</taxon>
        <taxon>Lineolata</taxon>
    </lineage>
</organism>
<dbReference type="PANTHER" id="PTHR34561:SF1">
    <property type="entry name" value="NADH DEHYDROGENASE [UBIQUINONE] 1 ALPHA SUBCOMPLEX ASSEMBLY FACTOR 8"/>
    <property type="match status" value="1"/>
</dbReference>
<dbReference type="Proteomes" id="UP000799766">
    <property type="component" value="Unassembled WGS sequence"/>
</dbReference>
<accession>A0A6A6P4U5</accession>
<protein>
    <submittedName>
        <fullName evidence="1">Uncharacterized protein</fullName>
    </submittedName>
</protein>
<dbReference type="OrthoDB" id="3821113at2759"/>
<evidence type="ECO:0000313" key="1">
    <source>
        <dbReference type="EMBL" id="KAF2458762.1"/>
    </source>
</evidence>
<dbReference type="InterPro" id="IPR034595">
    <property type="entry name" value="NDUFAF8"/>
</dbReference>
<proteinExistence type="predicted"/>
<dbReference type="PANTHER" id="PTHR34561">
    <property type="entry name" value="NADH DEHYDROGENASE [UBIQUINONE] 1 ALPHA SUBCOMPLEX ASSEMBLY FACTOR 8"/>
    <property type="match status" value="1"/>
</dbReference>
<sequence>MPQKTRPVERIAAAVAKCPHESAAYGKCVLADYNNMSKDKCLAEFLRLKECFTAAMKKR</sequence>
<gene>
    <name evidence="1" type="ORF">BDY21DRAFT_370934</name>
</gene>
<dbReference type="GO" id="GO:0032981">
    <property type="term" value="P:mitochondrial respiratory chain complex I assembly"/>
    <property type="evidence" value="ECO:0007669"/>
    <property type="project" value="InterPro"/>
</dbReference>